<keyword evidence="4" id="KW-0255">Endonuclease</keyword>
<keyword evidence="9" id="KW-0175">Coiled coil</keyword>
<dbReference type="Pfam" id="PF01713">
    <property type="entry name" value="Smr"/>
    <property type="match status" value="1"/>
</dbReference>
<evidence type="ECO:0000256" key="9">
    <source>
        <dbReference type="SAM" id="Coils"/>
    </source>
</evidence>
<dbReference type="GO" id="GO:0019843">
    <property type="term" value="F:rRNA binding"/>
    <property type="evidence" value="ECO:0007669"/>
    <property type="project" value="UniProtKB-KW"/>
</dbReference>
<dbReference type="FunFam" id="3.30.1370.110:FF:000004">
    <property type="entry name" value="Endonuclease MutS2"/>
    <property type="match status" value="1"/>
</dbReference>
<evidence type="ECO:0000313" key="11">
    <source>
        <dbReference type="EMBL" id="KKL59217.1"/>
    </source>
</evidence>
<dbReference type="PANTHER" id="PTHR35562">
    <property type="entry name" value="DNA ENDONUCLEASE SMRA-RELATED"/>
    <property type="match status" value="1"/>
</dbReference>
<evidence type="ECO:0000256" key="4">
    <source>
        <dbReference type="ARBA" id="ARBA00022759"/>
    </source>
</evidence>
<evidence type="ECO:0000256" key="3">
    <source>
        <dbReference type="ARBA" id="ARBA00022741"/>
    </source>
</evidence>
<keyword evidence="1" id="KW-0540">Nuclease</keyword>
<dbReference type="InterPro" id="IPR036063">
    <property type="entry name" value="Smr_dom_sf"/>
</dbReference>
<dbReference type="GO" id="GO:0005524">
    <property type="term" value="F:ATP binding"/>
    <property type="evidence" value="ECO:0007669"/>
    <property type="project" value="UniProtKB-KW"/>
</dbReference>
<evidence type="ECO:0000256" key="2">
    <source>
        <dbReference type="ARBA" id="ARBA00022730"/>
    </source>
</evidence>
<dbReference type="InterPro" id="IPR002625">
    <property type="entry name" value="Smr_dom"/>
</dbReference>
<feature type="coiled-coil region" evidence="9">
    <location>
        <begin position="33"/>
        <end position="133"/>
    </location>
</feature>
<dbReference type="PANTHER" id="PTHR35562:SF2">
    <property type="entry name" value="DNA ENDONUCLEASE SMRA-RELATED"/>
    <property type="match status" value="1"/>
</dbReference>
<evidence type="ECO:0000256" key="7">
    <source>
        <dbReference type="ARBA" id="ARBA00022884"/>
    </source>
</evidence>
<feature type="non-terminal residue" evidence="11">
    <location>
        <position position="1"/>
    </location>
</feature>
<dbReference type="GO" id="GO:0004519">
    <property type="term" value="F:endonuclease activity"/>
    <property type="evidence" value="ECO:0007669"/>
    <property type="project" value="UniProtKB-KW"/>
</dbReference>
<feature type="domain" description="Smr" evidence="10">
    <location>
        <begin position="212"/>
        <end position="287"/>
    </location>
</feature>
<evidence type="ECO:0000259" key="10">
    <source>
        <dbReference type="PROSITE" id="PS50828"/>
    </source>
</evidence>
<keyword evidence="3" id="KW-0547">Nucleotide-binding</keyword>
<evidence type="ECO:0000256" key="1">
    <source>
        <dbReference type="ARBA" id="ARBA00022722"/>
    </source>
</evidence>
<reference evidence="11" key="1">
    <citation type="journal article" date="2015" name="Nature">
        <title>Complex archaea that bridge the gap between prokaryotes and eukaryotes.</title>
        <authorList>
            <person name="Spang A."/>
            <person name="Saw J.H."/>
            <person name="Jorgensen S.L."/>
            <person name="Zaremba-Niedzwiedzka K."/>
            <person name="Martijn J."/>
            <person name="Lind A.E."/>
            <person name="van Eijk R."/>
            <person name="Schleper C."/>
            <person name="Guy L."/>
            <person name="Ettema T.J."/>
        </authorList>
    </citation>
    <scope>NUCLEOTIDE SEQUENCE</scope>
</reference>
<dbReference type="PROSITE" id="PS50828">
    <property type="entry name" value="SMR"/>
    <property type="match status" value="1"/>
</dbReference>
<keyword evidence="2" id="KW-0699">rRNA-binding</keyword>
<keyword evidence="5" id="KW-0378">Hydrolase</keyword>
<evidence type="ECO:0000256" key="5">
    <source>
        <dbReference type="ARBA" id="ARBA00022801"/>
    </source>
</evidence>
<evidence type="ECO:0000256" key="8">
    <source>
        <dbReference type="ARBA" id="ARBA00023125"/>
    </source>
</evidence>
<protein>
    <recommendedName>
        <fullName evidence="10">Smr domain-containing protein</fullName>
    </recommendedName>
</protein>
<dbReference type="SMART" id="SM00463">
    <property type="entry name" value="SMR"/>
    <property type="match status" value="1"/>
</dbReference>
<dbReference type="AlphaFoldDB" id="A0A0F9G7I9"/>
<keyword evidence="6" id="KW-0067">ATP-binding</keyword>
<name>A0A0F9G7I9_9ZZZZ</name>
<gene>
    <name evidence="11" type="ORF">LCGC14_2217570</name>
</gene>
<evidence type="ECO:0000256" key="6">
    <source>
        <dbReference type="ARBA" id="ARBA00022840"/>
    </source>
</evidence>
<dbReference type="Gene3D" id="3.30.1370.110">
    <property type="match status" value="1"/>
</dbReference>
<comment type="caution">
    <text evidence="11">The sequence shown here is derived from an EMBL/GenBank/DDBJ whole genome shotgun (WGS) entry which is preliminary data.</text>
</comment>
<sequence length="287" mass="32066">AIETAATYGMPTSVVERARELAGTIQVEFEGLVRDLQARRLALEREEEAAARERETLEQERRELKKKLKEADSEKKNIIRKAYEEAREVVRAVKREAAELLDKAKKDKSKSAIKELDKAGKRLDKKIDELTEKPVPIPMDELQPGMRVHVTTIRLDALVVSVDTRSERVKVSASGKELEVPASVILEARDVEKTPQIRTHLVERATNASSEIKLIGLRVDEALQILEPFLNSASLSSLDFVRVIHGIGTGALRKAVREHLEEHPLVESFRPGEQHEGGDGATVVVLK</sequence>
<proteinExistence type="predicted"/>
<accession>A0A0F9G7I9</accession>
<dbReference type="SUPFAM" id="SSF160443">
    <property type="entry name" value="SMR domain-like"/>
    <property type="match status" value="1"/>
</dbReference>
<dbReference type="EMBL" id="LAZR01029562">
    <property type="protein sequence ID" value="KKL59217.1"/>
    <property type="molecule type" value="Genomic_DNA"/>
</dbReference>
<keyword evidence="8" id="KW-0238">DNA-binding</keyword>
<dbReference type="GO" id="GO:0003677">
    <property type="term" value="F:DNA binding"/>
    <property type="evidence" value="ECO:0007669"/>
    <property type="project" value="UniProtKB-KW"/>
</dbReference>
<keyword evidence="7" id="KW-0694">RNA-binding</keyword>
<organism evidence="11">
    <name type="scientific">marine sediment metagenome</name>
    <dbReference type="NCBI Taxonomy" id="412755"/>
    <lineage>
        <taxon>unclassified sequences</taxon>
        <taxon>metagenomes</taxon>
        <taxon>ecological metagenomes</taxon>
    </lineage>
</organism>
<dbReference type="GO" id="GO:0016787">
    <property type="term" value="F:hydrolase activity"/>
    <property type="evidence" value="ECO:0007669"/>
    <property type="project" value="UniProtKB-KW"/>
</dbReference>